<keyword evidence="6" id="KW-1185">Reference proteome</keyword>
<name>A0A5N7ML62_9HYPH</name>
<dbReference type="EMBL" id="VOSK01000104">
    <property type="protein sequence ID" value="MPR27727.1"/>
    <property type="molecule type" value="Genomic_DNA"/>
</dbReference>
<dbReference type="Pfam" id="PF13463">
    <property type="entry name" value="HTH_27"/>
    <property type="match status" value="1"/>
</dbReference>
<feature type="domain" description="Hemerythrin-like" evidence="3">
    <location>
        <begin position="5"/>
        <end position="123"/>
    </location>
</feature>
<dbReference type="RefSeq" id="WP_152714043.1">
    <property type="nucleotide sequence ID" value="NZ_VOSJ01000141.1"/>
</dbReference>
<sequence length="289" mass="32818">MDLWQLITNDHANIADLCGEIPRTFPGGGVRSRERLFSELDAELRRHLKAEEESLYDSLEDHDRAEHLVAELEHEHEEIERQLGELARVRDKGSLDWTQSFRDLAALIEGHFHREEHELLPLAREILDEEQVRELRHEYVEENTEALRARHSGWDVTSSGLVLGALVGAAVGALAFAAWRSGALRDLTARSPTQLLLSRAPVLDRISRRFGRGQTTTSQYRAEVLRDIAQRTRTSAQDISSRLRLPIGTTYAVVADLERQGLVRSTRQQGPVRERIVAITPRGRQEALH</sequence>
<comment type="caution">
    <text evidence="5">The sequence shown here is derived from an EMBL/GenBank/DDBJ whole genome shotgun (WGS) entry which is preliminary data.</text>
</comment>
<evidence type="ECO:0000313" key="5">
    <source>
        <dbReference type="EMBL" id="MPR27727.1"/>
    </source>
</evidence>
<dbReference type="PANTHER" id="PTHR35585:SF1">
    <property type="entry name" value="HHE DOMAIN PROTEIN (AFU_ORTHOLOGUE AFUA_4G00730)"/>
    <property type="match status" value="1"/>
</dbReference>
<dbReference type="InterPro" id="IPR036388">
    <property type="entry name" value="WH-like_DNA-bd_sf"/>
</dbReference>
<gene>
    <name evidence="5" type="ORF">FS320_21795</name>
</gene>
<evidence type="ECO:0000256" key="2">
    <source>
        <dbReference type="SAM" id="Phobius"/>
    </source>
</evidence>
<dbReference type="InterPro" id="IPR000835">
    <property type="entry name" value="HTH_MarR-typ"/>
</dbReference>
<dbReference type="GO" id="GO:0003700">
    <property type="term" value="F:DNA-binding transcription factor activity"/>
    <property type="evidence" value="ECO:0007669"/>
    <property type="project" value="InterPro"/>
</dbReference>
<evidence type="ECO:0000259" key="4">
    <source>
        <dbReference type="Pfam" id="PF13463"/>
    </source>
</evidence>
<proteinExistence type="predicted"/>
<keyword evidence="2" id="KW-0812">Transmembrane</keyword>
<organism evidence="5 6">
    <name type="scientific">Microvirga tunisiensis</name>
    <dbReference type="NCBI Taxonomy" id="2108360"/>
    <lineage>
        <taxon>Bacteria</taxon>
        <taxon>Pseudomonadati</taxon>
        <taxon>Pseudomonadota</taxon>
        <taxon>Alphaproteobacteria</taxon>
        <taxon>Hyphomicrobiales</taxon>
        <taxon>Methylobacteriaceae</taxon>
        <taxon>Microvirga</taxon>
    </lineage>
</organism>
<evidence type="ECO:0000256" key="1">
    <source>
        <dbReference type="SAM" id="Coils"/>
    </source>
</evidence>
<feature type="coiled-coil region" evidence="1">
    <location>
        <begin position="33"/>
        <end position="92"/>
    </location>
</feature>
<feature type="domain" description="HTH marR-type" evidence="4">
    <location>
        <begin position="222"/>
        <end position="283"/>
    </location>
</feature>
<keyword evidence="5" id="KW-0238">DNA-binding</keyword>
<dbReference type="Proteomes" id="UP000403266">
    <property type="component" value="Unassembled WGS sequence"/>
</dbReference>
<dbReference type="Pfam" id="PF01814">
    <property type="entry name" value="Hemerythrin"/>
    <property type="match status" value="1"/>
</dbReference>
<dbReference type="Gene3D" id="1.20.120.520">
    <property type="entry name" value="nmb1532 protein domain like"/>
    <property type="match status" value="1"/>
</dbReference>
<dbReference type="InterPro" id="IPR012312">
    <property type="entry name" value="Hemerythrin-like"/>
</dbReference>
<evidence type="ECO:0000259" key="3">
    <source>
        <dbReference type="Pfam" id="PF01814"/>
    </source>
</evidence>
<dbReference type="GO" id="GO:0003677">
    <property type="term" value="F:DNA binding"/>
    <property type="evidence" value="ECO:0007669"/>
    <property type="project" value="UniProtKB-KW"/>
</dbReference>
<dbReference type="OrthoDB" id="8017346at2"/>
<dbReference type="AlphaFoldDB" id="A0A5N7ML62"/>
<keyword evidence="1" id="KW-0175">Coiled coil</keyword>
<evidence type="ECO:0000313" key="6">
    <source>
        <dbReference type="Proteomes" id="UP000403266"/>
    </source>
</evidence>
<protein>
    <submittedName>
        <fullName evidence="5">Winged helix DNA-binding protein</fullName>
    </submittedName>
</protein>
<dbReference type="InterPro" id="IPR036390">
    <property type="entry name" value="WH_DNA-bd_sf"/>
</dbReference>
<dbReference type="Gene3D" id="1.10.10.10">
    <property type="entry name" value="Winged helix-like DNA-binding domain superfamily/Winged helix DNA-binding domain"/>
    <property type="match status" value="1"/>
</dbReference>
<feature type="transmembrane region" description="Helical" evidence="2">
    <location>
        <begin position="160"/>
        <end position="179"/>
    </location>
</feature>
<dbReference type="PANTHER" id="PTHR35585">
    <property type="entry name" value="HHE DOMAIN PROTEIN (AFU_ORTHOLOGUE AFUA_4G00730)"/>
    <property type="match status" value="1"/>
</dbReference>
<accession>A0A5N7ML62</accession>
<dbReference type="SUPFAM" id="SSF46785">
    <property type="entry name" value="Winged helix' DNA-binding domain"/>
    <property type="match status" value="1"/>
</dbReference>
<keyword evidence="2" id="KW-0472">Membrane</keyword>
<keyword evidence="2" id="KW-1133">Transmembrane helix</keyword>
<reference evidence="5 6" key="1">
    <citation type="journal article" date="2019" name="Syst. Appl. Microbiol.">
        <title>Microvirga tunisiensis sp. nov., a root nodule symbiotic bacterium isolated from Lupinus micranthus and L. luteus grown in Northern Tunisia.</title>
        <authorList>
            <person name="Msaddak A."/>
            <person name="Rejili M."/>
            <person name="Duran D."/>
            <person name="Mars M."/>
            <person name="Palacios J.M."/>
            <person name="Ruiz-Argueso T."/>
            <person name="Rey L."/>
            <person name="Imperial J."/>
        </authorList>
    </citation>
    <scope>NUCLEOTIDE SEQUENCE [LARGE SCALE GENOMIC DNA]</scope>
    <source>
        <strain evidence="5 6">Lmie10</strain>
    </source>
</reference>